<reference evidence="1 2" key="1">
    <citation type="journal article" date="2022" name="Plant J.">
        <title>Chromosome-level genome of Camellia lanceoleosa provides a valuable resource for understanding genome evolution and self-incompatibility.</title>
        <authorList>
            <person name="Gong W."/>
            <person name="Xiao S."/>
            <person name="Wang L."/>
            <person name="Liao Z."/>
            <person name="Chang Y."/>
            <person name="Mo W."/>
            <person name="Hu G."/>
            <person name="Li W."/>
            <person name="Zhao G."/>
            <person name="Zhu H."/>
            <person name="Hu X."/>
            <person name="Ji K."/>
            <person name="Xiang X."/>
            <person name="Song Q."/>
            <person name="Yuan D."/>
            <person name="Jin S."/>
            <person name="Zhang L."/>
        </authorList>
    </citation>
    <scope>NUCLEOTIDE SEQUENCE [LARGE SCALE GENOMIC DNA]</scope>
    <source>
        <strain evidence="1">SQ_2022a</strain>
    </source>
</reference>
<gene>
    <name evidence="1" type="ORF">LOK49_LG12G01146</name>
</gene>
<proteinExistence type="predicted"/>
<evidence type="ECO:0000313" key="2">
    <source>
        <dbReference type="Proteomes" id="UP001060215"/>
    </source>
</evidence>
<dbReference type="EMBL" id="CM045770">
    <property type="protein sequence ID" value="KAI7991975.1"/>
    <property type="molecule type" value="Genomic_DNA"/>
</dbReference>
<protein>
    <submittedName>
        <fullName evidence="1">Uncharacterized protein</fullName>
    </submittedName>
</protein>
<sequence length="392" mass="43607">MPIEFIHLFRDSRRRSTKGFWADGFVSKMWRKTTFAGNQDSDQSISEDEDLAHGCSENCIALGGTTERKGGLQIQSQLEVLRDTHERDHGTTTAILFNQRQTYFSSEDEVEIPVFHDKGDFISSPAMASMCNLGEEIISDDEKIGHGIPGSEKQGGECTWSAVTKEAEALVHLIENARSSSLHAVTSNVNKPCKGARGKAKAKSKSKSTFLFRFRSHKADIPLSQELETVDNRTTENSMVELLENFQGEKMEQSEIFDMPAEVATGHELPEHSMAELLDNYQEKTGLPLENSKMYTRMKGRSEQPIDERNISPSGERNMDKEDPPEALDSGSSSDDEVSPCANVQNLGLIIPESKQKTMTDKFQEAFGSAAINDEGPHFALHDIGIFAKLQR</sequence>
<keyword evidence="2" id="KW-1185">Reference proteome</keyword>
<dbReference type="Proteomes" id="UP001060215">
    <property type="component" value="Chromosome 13"/>
</dbReference>
<accession>A0ACC0FV81</accession>
<organism evidence="1 2">
    <name type="scientific">Camellia lanceoleosa</name>
    <dbReference type="NCBI Taxonomy" id="1840588"/>
    <lineage>
        <taxon>Eukaryota</taxon>
        <taxon>Viridiplantae</taxon>
        <taxon>Streptophyta</taxon>
        <taxon>Embryophyta</taxon>
        <taxon>Tracheophyta</taxon>
        <taxon>Spermatophyta</taxon>
        <taxon>Magnoliopsida</taxon>
        <taxon>eudicotyledons</taxon>
        <taxon>Gunneridae</taxon>
        <taxon>Pentapetalae</taxon>
        <taxon>asterids</taxon>
        <taxon>Ericales</taxon>
        <taxon>Theaceae</taxon>
        <taxon>Camellia</taxon>
    </lineage>
</organism>
<name>A0ACC0FV81_9ERIC</name>
<evidence type="ECO:0000313" key="1">
    <source>
        <dbReference type="EMBL" id="KAI7991975.1"/>
    </source>
</evidence>
<comment type="caution">
    <text evidence="1">The sequence shown here is derived from an EMBL/GenBank/DDBJ whole genome shotgun (WGS) entry which is preliminary data.</text>
</comment>